<evidence type="ECO:0000313" key="2">
    <source>
        <dbReference type="EMBL" id="GJS56627.1"/>
    </source>
</evidence>
<dbReference type="PANTHER" id="PTHR11439">
    <property type="entry name" value="GAG-POL-RELATED RETROTRANSPOSON"/>
    <property type="match status" value="1"/>
</dbReference>
<protein>
    <submittedName>
        <fullName evidence="2">Uncharacterized protein</fullName>
    </submittedName>
</protein>
<evidence type="ECO:0000313" key="3">
    <source>
        <dbReference type="Proteomes" id="UP001151760"/>
    </source>
</evidence>
<keyword evidence="3" id="KW-1185">Reference proteome</keyword>
<dbReference type="PANTHER" id="PTHR11439:SF495">
    <property type="entry name" value="REVERSE TRANSCRIPTASE, RNA-DEPENDENT DNA POLYMERASE-RELATED"/>
    <property type="match status" value="1"/>
</dbReference>
<keyword evidence="1" id="KW-1133">Transmembrane helix</keyword>
<reference evidence="2" key="1">
    <citation type="journal article" date="2022" name="Int. J. Mol. Sci.">
        <title>Draft Genome of Tanacetum Coccineum: Genomic Comparison of Closely Related Tanacetum-Family Plants.</title>
        <authorList>
            <person name="Yamashiro T."/>
            <person name="Shiraishi A."/>
            <person name="Nakayama K."/>
            <person name="Satake H."/>
        </authorList>
    </citation>
    <scope>NUCLEOTIDE SEQUENCE</scope>
</reference>
<feature type="transmembrane region" description="Helical" evidence="1">
    <location>
        <begin position="556"/>
        <end position="584"/>
    </location>
</feature>
<name>A0ABQ4WUQ7_9ASTR</name>
<sequence>MVRVASTRVQFYLSTPPLCCGVRATDVPEYDVYDLKLTREEDGLWYPKDSPFDLVAYTDSDYAGASLDRKSTTGGCQFLGSRLISWQCKKQTVVANSTTEAEYVAASSCCGQVLWIQNQLLDYGYNFMHTKIFIDNNSINLLLLLEVNAARNNLLLLLEVNTARHNLLLLLEVNAVRHKLTTAGGMDGKKIIITESIVRRDLQLEDAEGVDCLPNATIFEQLTLMGSKTTAWNEFSSTMASAIICLATNQKFNFSKYIFESMVKNLDNVSDFFLMYLRSKRSKRKDIEVPQPSGPTTNVADEAVNEEMYDSLERAATTTGLEAEQDSGSGPRCQEIIGDTIAQTRYENVSKLSNDPLLARGNTLRSGEDRLKLEELMELCITLQLRVLALETTKNTQAMEITSLKRRVKKLERRNNSRTHMLKRLYRVGSSRRMLTAEETRSVVEEVTAVTILVSAATTTTTTTAITDVEMTLAQVLAELKSAKPKANKVVIQEPKQGTTTPILTTTTDAIIITAVNTRLRAKGSYMEAGFLNNPSKDGFHGINAAEVNLSNHLKLILLALLTLVEALTVKLILLGFTAVWLLIENIQSFCWKVSGIRGMSFYLVEVNLKKKARCCFLVIRVPKRKQMVKSKYEQKRSKQEDHDAEWIRRSFVKLPIEVSAASWIQIGKCHYYCQFMKLPLPEVLSSYCC</sequence>
<proteinExistence type="predicted"/>
<gene>
    <name evidence="2" type="ORF">Tco_0629989</name>
</gene>
<keyword evidence="1" id="KW-0472">Membrane</keyword>
<accession>A0ABQ4WUQ7</accession>
<keyword evidence="1" id="KW-0812">Transmembrane</keyword>
<organism evidence="2 3">
    <name type="scientific">Tanacetum coccineum</name>
    <dbReference type="NCBI Taxonomy" id="301880"/>
    <lineage>
        <taxon>Eukaryota</taxon>
        <taxon>Viridiplantae</taxon>
        <taxon>Streptophyta</taxon>
        <taxon>Embryophyta</taxon>
        <taxon>Tracheophyta</taxon>
        <taxon>Spermatophyta</taxon>
        <taxon>Magnoliopsida</taxon>
        <taxon>eudicotyledons</taxon>
        <taxon>Gunneridae</taxon>
        <taxon>Pentapetalae</taxon>
        <taxon>asterids</taxon>
        <taxon>campanulids</taxon>
        <taxon>Asterales</taxon>
        <taxon>Asteraceae</taxon>
        <taxon>Asteroideae</taxon>
        <taxon>Anthemideae</taxon>
        <taxon>Anthemidinae</taxon>
        <taxon>Tanacetum</taxon>
    </lineage>
</organism>
<comment type="caution">
    <text evidence="2">The sequence shown here is derived from an EMBL/GenBank/DDBJ whole genome shotgun (WGS) entry which is preliminary data.</text>
</comment>
<dbReference type="EMBL" id="BQNB010008949">
    <property type="protein sequence ID" value="GJS56627.1"/>
    <property type="molecule type" value="Genomic_DNA"/>
</dbReference>
<reference evidence="2" key="2">
    <citation type="submission" date="2022-01" db="EMBL/GenBank/DDBJ databases">
        <authorList>
            <person name="Yamashiro T."/>
            <person name="Shiraishi A."/>
            <person name="Satake H."/>
            <person name="Nakayama K."/>
        </authorList>
    </citation>
    <scope>NUCLEOTIDE SEQUENCE</scope>
</reference>
<evidence type="ECO:0000256" key="1">
    <source>
        <dbReference type="SAM" id="Phobius"/>
    </source>
</evidence>
<dbReference type="CDD" id="cd09272">
    <property type="entry name" value="RNase_HI_RT_Ty1"/>
    <property type="match status" value="1"/>
</dbReference>
<dbReference type="Proteomes" id="UP001151760">
    <property type="component" value="Unassembled WGS sequence"/>
</dbReference>